<feature type="region of interest" description="Disordered" evidence="1">
    <location>
        <begin position="1"/>
        <end position="36"/>
    </location>
</feature>
<dbReference type="Proteomes" id="UP000048600">
    <property type="component" value="Unassembled WGS sequence"/>
</dbReference>
<dbReference type="Proteomes" id="UP000048948">
    <property type="component" value="Unassembled WGS sequence"/>
</dbReference>
<evidence type="ECO:0000313" key="2">
    <source>
        <dbReference type="EMBL" id="CFR98547.1"/>
    </source>
</evidence>
<dbReference type="EMBL" id="CNFT01000044">
    <property type="protein sequence ID" value="CKQ90274.1"/>
    <property type="molecule type" value="Genomic_DNA"/>
</dbReference>
<organism evidence="7 10">
    <name type="scientific">Mycobacterium tuberculosis</name>
    <dbReference type="NCBI Taxonomy" id="1773"/>
    <lineage>
        <taxon>Bacteria</taxon>
        <taxon>Bacillati</taxon>
        <taxon>Actinomycetota</taxon>
        <taxon>Actinomycetes</taxon>
        <taxon>Mycobacteriales</taxon>
        <taxon>Mycobacteriaceae</taxon>
        <taxon>Mycobacterium</taxon>
        <taxon>Mycobacterium tuberculosis complex</taxon>
    </lineage>
</organism>
<evidence type="ECO:0000313" key="6">
    <source>
        <dbReference type="EMBL" id="CNU12452.1"/>
    </source>
</evidence>
<sequence length="153" mass="16223">MWSARLRRIPPSTSSGEPKSMTQGSSPLACRIPTAPSSRVTSHMSADIIIGCTISTGGPTGGCPGRLSGGKYRRSLYIGTLSTIWDGDGTLPVSRPPSRRTSRPFCAVATRRSIGRVTIEKLRSTTAPEGSLTSLNCRAPPRTTPARIVTRLA</sequence>
<gene>
    <name evidence="2" type="ORF">ERS007657_03396</name>
    <name evidence="6" type="ORF">ERS007661_00108</name>
    <name evidence="7" type="ORF">ERS007703_01150</name>
    <name evidence="8" type="ORF">ERS007720_00487</name>
    <name evidence="9" type="ORF">ERS007741_00865</name>
    <name evidence="4" type="ORF">ERS027646_01803</name>
    <name evidence="3" type="ORF">ERS027659_00347</name>
    <name evidence="5" type="ORF">ERS027661_03769</name>
</gene>
<evidence type="ECO:0000313" key="3">
    <source>
        <dbReference type="EMBL" id="CKQ90274.1"/>
    </source>
</evidence>
<evidence type="ECO:0000313" key="4">
    <source>
        <dbReference type="EMBL" id="CKS40855.1"/>
    </source>
</evidence>
<protein>
    <submittedName>
        <fullName evidence="7">Uncharacterized protein</fullName>
    </submittedName>
</protein>
<evidence type="ECO:0000313" key="12">
    <source>
        <dbReference type="Proteomes" id="UP000044938"/>
    </source>
</evidence>
<reference evidence="7" key="1">
    <citation type="submission" date="2015-03" db="EMBL/GenBank/DDBJ databases">
        <authorList>
            <person name="Murphy D."/>
        </authorList>
    </citation>
    <scope>NUCLEOTIDE SEQUENCE [LARGE SCALE GENOMIC DNA]</scope>
    <source>
        <strain evidence="7">K00500041</strain>
    </source>
</reference>
<evidence type="ECO:0000313" key="11">
    <source>
        <dbReference type="Proteomes" id="UP000039217"/>
    </source>
</evidence>
<accession>A0A0U0R8B8</accession>
<dbReference type="Proteomes" id="UP000050164">
    <property type="component" value="Unassembled WGS sequence"/>
</dbReference>
<evidence type="ECO:0000313" key="17">
    <source>
        <dbReference type="Proteomes" id="UP000050164"/>
    </source>
</evidence>
<dbReference type="EMBL" id="CNGE01000290">
    <property type="protein sequence ID" value="CKS40855.1"/>
    <property type="molecule type" value="Genomic_DNA"/>
</dbReference>
<dbReference type="EMBL" id="CSAE01000089">
    <property type="protein sequence ID" value="COV32956.1"/>
    <property type="molecule type" value="Genomic_DNA"/>
</dbReference>
<evidence type="ECO:0000313" key="10">
    <source>
        <dbReference type="Proteomes" id="UP000038802"/>
    </source>
</evidence>
<evidence type="ECO:0000313" key="15">
    <source>
        <dbReference type="Proteomes" id="UP000048948"/>
    </source>
</evidence>
<evidence type="ECO:0000313" key="9">
    <source>
        <dbReference type="EMBL" id="COV88027.1"/>
    </source>
</evidence>
<feature type="compositionally biased region" description="Polar residues" evidence="1">
    <location>
        <begin position="11"/>
        <end position="26"/>
    </location>
</feature>
<dbReference type="AlphaFoldDB" id="A0A0U0R8B8"/>
<dbReference type="Proteomes" id="UP000046680">
    <property type="component" value="Unassembled WGS sequence"/>
</dbReference>
<dbReference type="Proteomes" id="UP000039217">
    <property type="component" value="Unassembled WGS sequence"/>
</dbReference>
<dbReference type="Proteomes" id="UP000049023">
    <property type="component" value="Unassembled WGS sequence"/>
</dbReference>
<name>A0A0U0R8B8_MYCTX</name>
<dbReference type="EMBL" id="CHKL01000060">
    <property type="protein sequence ID" value="COV88027.1"/>
    <property type="molecule type" value="Genomic_DNA"/>
</dbReference>
<proteinExistence type="predicted"/>
<dbReference type="EMBL" id="CNFU01001066">
    <property type="protein sequence ID" value="CKS97106.1"/>
    <property type="molecule type" value="Genomic_DNA"/>
</dbReference>
<dbReference type="EMBL" id="CGCX01001625">
    <property type="protein sequence ID" value="CFR98547.1"/>
    <property type="molecule type" value="Genomic_DNA"/>
</dbReference>
<evidence type="ECO:0000313" key="5">
    <source>
        <dbReference type="EMBL" id="CKS97106.1"/>
    </source>
</evidence>
<dbReference type="Proteomes" id="UP000038802">
    <property type="component" value="Unassembled WGS sequence"/>
</dbReference>
<evidence type="ECO:0000313" key="16">
    <source>
        <dbReference type="Proteomes" id="UP000049023"/>
    </source>
</evidence>
<dbReference type="EMBL" id="CSAJ01000036">
    <property type="protein sequence ID" value="COV56986.1"/>
    <property type="molecule type" value="Genomic_DNA"/>
</dbReference>
<evidence type="ECO:0000313" key="8">
    <source>
        <dbReference type="EMBL" id="COV56986.1"/>
    </source>
</evidence>
<evidence type="ECO:0000313" key="13">
    <source>
        <dbReference type="Proteomes" id="UP000046680"/>
    </source>
</evidence>
<dbReference type="Proteomes" id="UP000044938">
    <property type="component" value="Unassembled WGS sequence"/>
</dbReference>
<evidence type="ECO:0000313" key="7">
    <source>
        <dbReference type="EMBL" id="COV32956.1"/>
    </source>
</evidence>
<reference evidence="10 11" key="2">
    <citation type="submission" date="2015-03" db="EMBL/GenBank/DDBJ databases">
        <authorList>
            <consortium name="Pathogen Informatics"/>
        </authorList>
    </citation>
    <scope>NUCLEOTIDE SEQUENCE [LARGE SCALE GENOMIC DNA]</scope>
    <source>
        <strain evidence="4 15">Bir 172</strain>
        <strain evidence="3 17">Bir 185</strain>
        <strain evidence="5 16">Bir 187</strain>
        <strain evidence="2 13">C09601061</strain>
        <strain evidence="6 11">D00501624</strain>
        <strain evidence="10">K00500041</strain>
        <strain evidence="8 12">M09401471</strain>
        <strain evidence="9 14">P00601463</strain>
    </source>
</reference>
<evidence type="ECO:0000313" key="14">
    <source>
        <dbReference type="Proteomes" id="UP000048600"/>
    </source>
</evidence>
<dbReference type="EMBL" id="CQQC01000016">
    <property type="protein sequence ID" value="CNU12452.1"/>
    <property type="molecule type" value="Genomic_DNA"/>
</dbReference>
<evidence type="ECO:0000256" key="1">
    <source>
        <dbReference type="SAM" id="MobiDB-lite"/>
    </source>
</evidence>